<dbReference type="PANTHER" id="PTHR33392">
    <property type="entry name" value="POLYISOPRENYL-TEICHOIC ACID--PEPTIDOGLYCAN TEICHOIC ACID TRANSFERASE TAGU"/>
    <property type="match status" value="1"/>
</dbReference>
<dbReference type="Pfam" id="PF13399">
    <property type="entry name" value="LytR_C"/>
    <property type="match status" value="1"/>
</dbReference>
<evidence type="ECO:0000259" key="5">
    <source>
        <dbReference type="Pfam" id="PF13399"/>
    </source>
</evidence>
<comment type="caution">
    <text evidence="6">The sequence shown here is derived from an EMBL/GenBank/DDBJ whole genome shotgun (WGS) entry which is preliminary data.</text>
</comment>
<dbReference type="Pfam" id="PF03816">
    <property type="entry name" value="LytR_cpsA_psr"/>
    <property type="match status" value="1"/>
</dbReference>
<feature type="transmembrane region" description="Helical" evidence="3">
    <location>
        <begin position="77"/>
        <end position="101"/>
    </location>
</feature>
<dbReference type="Gene3D" id="3.40.630.190">
    <property type="entry name" value="LCP protein"/>
    <property type="match status" value="1"/>
</dbReference>
<keyword evidence="3" id="KW-0812">Transmembrane</keyword>
<keyword evidence="7" id="KW-1185">Reference proteome</keyword>
<evidence type="ECO:0000256" key="2">
    <source>
        <dbReference type="SAM" id="MobiDB-lite"/>
    </source>
</evidence>
<dbReference type="Gene3D" id="3.30.70.2390">
    <property type="match status" value="1"/>
</dbReference>
<evidence type="ECO:0000256" key="1">
    <source>
        <dbReference type="ARBA" id="ARBA00006068"/>
    </source>
</evidence>
<evidence type="ECO:0000259" key="4">
    <source>
        <dbReference type="Pfam" id="PF03816"/>
    </source>
</evidence>
<dbReference type="Proteomes" id="UP001050975">
    <property type="component" value="Unassembled WGS sequence"/>
</dbReference>
<protein>
    <submittedName>
        <fullName evidence="6">Cell envelope-related transcriptional attenuator domain family protein</fullName>
    </submittedName>
</protein>
<dbReference type="PANTHER" id="PTHR33392:SF6">
    <property type="entry name" value="POLYISOPRENYL-TEICHOIC ACID--PEPTIDOGLYCAN TEICHOIC ACID TRANSFERASE TAGU"/>
    <property type="match status" value="1"/>
</dbReference>
<feature type="region of interest" description="Disordered" evidence="2">
    <location>
        <begin position="1"/>
        <end position="22"/>
    </location>
</feature>
<dbReference type="InterPro" id="IPR004474">
    <property type="entry name" value="LytR_CpsA_psr"/>
</dbReference>
<keyword evidence="3" id="KW-1133">Transmembrane helix</keyword>
<reference evidence="6" key="1">
    <citation type="submission" date="2019-10" db="EMBL/GenBank/DDBJ databases">
        <title>Draft genome sequece of Microseira wollei NIES-4236.</title>
        <authorList>
            <person name="Yamaguchi H."/>
            <person name="Suzuki S."/>
            <person name="Kawachi M."/>
        </authorList>
    </citation>
    <scope>NUCLEOTIDE SEQUENCE</scope>
    <source>
        <strain evidence="6">NIES-4236</strain>
    </source>
</reference>
<dbReference type="InterPro" id="IPR027381">
    <property type="entry name" value="LytR/CpsA/Psr_C"/>
</dbReference>
<dbReference type="AlphaFoldDB" id="A0AAV3XDZ2"/>
<feature type="domain" description="LytR/CpsA/Psr regulator C-terminal" evidence="5">
    <location>
        <begin position="406"/>
        <end position="493"/>
    </location>
</feature>
<gene>
    <name evidence="6" type="ORF">MiSe_44530</name>
</gene>
<accession>A0AAV3XDZ2</accession>
<dbReference type="EMBL" id="BLAY01000071">
    <property type="protein sequence ID" value="GET39681.1"/>
    <property type="molecule type" value="Genomic_DNA"/>
</dbReference>
<feature type="domain" description="Cell envelope-related transcriptional attenuator" evidence="4">
    <location>
        <begin position="164"/>
        <end position="311"/>
    </location>
</feature>
<proteinExistence type="inferred from homology"/>
<evidence type="ECO:0000313" key="6">
    <source>
        <dbReference type="EMBL" id="GET39681.1"/>
    </source>
</evidence>
<keyword evidence="3" id="KW-0472">Membrane</keyword>
<dbReference type="NCBIfam" id="TIGR00350">
    <property type="entry name" value="lytR_cpsA_psr"/>
    <property type="match status" value="1"/>
</dbReference>
<evidence type="ECO:0000313" key="7">
    <source>
        <dbReference type="Proteomes" id="UP001050975"/>
    </source>
</evidence>
<sequence length="500" mass="56230">MVDGVKIPNNESTPNLARESEEPAGAIVPITARVDSNQSTHDPHPITKWWLWRALFVSKYTETTKSSTGRRSSVARWLFWSLVLFLTTTISATLGATLALITPLSTAICPPPRCVVPEKQAQSLVDLWRDAFLYRLTRPVNILVMGIDRVPNSPPHSSASFNGRSDTMLLLRVDPSDNSVKVLSIPRDTQVDSPELTIQKINQANADGGPALAARIVSSTLNDVPIDRYVRVTTDAFRELVDLVGGVEVFVPYPMRYVDKTQQLNISLDPGWQLLDGEQAEKFARYRHDKYGDIGRVQRQQVLLKALRQRLVSPAILPRLPQLLRVMQKYVDTNVSLEEMLALANFGLKLDRADIQMVMLPGHFSDSRQYASHWIIDRRGRDRVMRDFFAVDGNDIARETKRSEDNIRIAVQNASGEAHMSRRVAQYLKTLGFNNIYLVKDWPDRERQTQIIVQQGDIAAAQRLKDKLGLGNIESASTGDIESDITLRIGEDWSSYLAGF</sequence>
<comment type="similarity">
    <text evidence="1">Belongs to the LytR/CpsA/Psr (LCP) family.</text>
</comment>
<name>A0AAV3XDZ2_9CYAN</name>
<evidence type="ECO:0000256" key="3">
    <source>
        <dbReference type="SAM" id="Phobius"/>
    </source>
</evidence>
<dbReference type="InterPro" id="IPR050922">
    <property type="entry name" value="LytR/CpsA/Psr_CW_biosynth"/>
</dbReference>
<organism evidence="6 7">
    <name type="scientific">Microseira wollei NIES-4236</name>
    <dbReference type="NCBI Taxonomy" id="2530354"/>
    <lineage>
        <taxon>Bacteria</taxon>
        <taxon>Bacillati</taxon>
        <taxon>Cyanobacteriota</taxon>
        <taxon>Cyanophyceae</taxon>
        <taxon>Oscillatoriophycideae</taxon>
        <taxon>Aerosakkonematales</taxon>
        <taxon>Aerosakkonemataceae</taxon>
        <taxon>Microseira</taxon>
    </lineage>
</organism>